<dbReference type="EMBL" id="UYJE01000470">
    <property type="protein sequence ID" value="VDH93550.1"/>
    <property type="molecule type" value="Genomic_DNA"/>
</dbReference>
<name>A0A8B6BR17_MYTGA</name>
<comment type="caution">
    <text evidence="1">The sequence shown here is derived from an EMBL/GenBank/DDBJ whole genome shotgun (WGS) entry which is preliminary data.</text>
</comment>
<dbReference type="SUPFAM" id="SSF101898">
    <property type="entry name" value="NHL repeat"/>
    <property type="match status" value="1"/>
</dbReference>
<dbReference type="OrthoDB" id="6093080at2759"/>
<dbReference type="Proteomes" id="UP000596742">
    <property type="component" value="Unassembled WGS sequence"/>
</dbReference>
<gene>
    <name evidence="1" type="ORF">MGAL_10B000901</name>
</gene>
<dbReference type="InterPro" id="IPR015943">
    <property type="entry name" value="WD40/YVTN_repeat-like_dom_sf"/>
</dbReference>
<evidence type="ECO:0000313" key="2">
    <source>
        <dbReference type="Proteomes" id="UP000596742"/>
    </source>
</evidence>
<evidence type="ECO:0000313" key="1">
    <source>
        <dbReference type="EMBL" id="VDH93550.1"/>
    </source>
</evidence>
<proteinExistence type="predicted"/>
<dbReference type="InterPro" id="IPR011042">
    <property type="entry name" value="6-blade_b-propeller_TolB-like"/>
</dbReference>
<dbReference type="Gene3D" id="2.130.10.10">
    <property type="entry name" value="YVTN repeat-like/Quinoprotein amine dehydrogenase"/>
    <property type="match status" value="1"/>
</dbReference>
<dbReference type="AlphaFoldDB" id="A0A8B6BR17"/>
<dbReference type="Gene3D" id="2.120.10.30">
    <property type="entry name" value="TolB, C-terminal domain"/>
    <property type="match status" value="1"/>
</dbReference>
<reference evidence="1" key="1">
    <citation type="submission" date="2018-11" db="EMBL/GenBank/DDBJ databases">
        <authorList>
            <person name="Alioto T."/>
            <person name="Alioto T."/>
        </authorList>
    </citation>
    <scope>NUCLEOTIDE SEQUENCE</scope>
</reference>
<accession>A0A8B6BR17</accession>
<sequence>MAQVLAVPGDVRHGFSYVGQFNHDFARITGIAATIKGNILLCDYDKKNLILVDPLGIVLKKLNIDSEPYDVAITSQNIGYITQPKSRSVLQIDPDRMVKLFQATCNDLNTTVTCVSAVPNTGRDYSQMSPCYFGVNNDGCLYVGAANYELISKTITSISQNGQCIGSRVVKFHTFNEDCFLSCIGGQNYIRYNFDRTLFDTTFHSKVYNFATLDSPTDICSDDNSHIYVSGQGSNNIHRLVEDTKDSNLTYRMETDWKVLDIPLDTHHGIKEPVALCFNKDFSKLYIVNEWGKSVLVFDVI</sequence>
<organism evidence="1 2">
    <name type="scientific">Mytilus galloprovincialis</name>
    <name type="common">Mediterranean mussel</name>
    <dbReference type="NCBI Taxonomy" id="29158"/>
    <lineage>
        <taxon>Eukaryota</taxon>
        <taxon>Metazoa</taxon>
        <taxon>Spiralia</taxon>
        <taxon>Lophotrochozoa</taxon>
        <taxon>Mollusca</taxon>
        <taxon>Bivalvia</taxon>
        <taxon>Autobranchia</taxon>
        <taxon>Pteriomorphia</taxon>
        <taxon>Mytilida</taxon>
        <taxon>Mytiloidea</taxon>
        <taxon>Mytilidae</taxon>
        <taxon>Mytilinae</taxon>
        <taxon>Mytilus</taxon>
    </lineage>
</organism>
<protein>
    <submittedName>
        <fullName evidence="1">Uncharacterized protein</fullName>
    </submittedName>
</protein>
<keyword evidence="2" id="KW-1185">Reference proteome</keyword>